<dbReference type="InterPro" id="IPR001675">
    <property type="entry name" value="Glyco_trans_29"/>
</dbReference>
<evidence type="ECO:0000313" key="12">
    <source>
        <dbReference type="Proteomes" id="UP000314294"/>
    </source>
</evidence>
<dbReference type="OrthoDB" id="8890677at2759"/>
<evidence type="ECO:0000256" key="4">
    <source>
        <dbReference type="ARBA" id="ARBA00022679"/>
    </source>
</evidence>
<proteinExistence type="inferred from homology"/>
<name>A0A4Z2EYB5_9TELE</name>
<evidence type="ECO:0000256" key="6">
    <source>
        <dbReference type="ARBA" id="ARBA00022968"/>
    </source>
</evidence>
<accession>A0A4Z2EYB5</accession>
<keyword evidence="12" id="KW-1185">Reference proteome</keyword>
<evidence type="ECO:0000256" key="8">
    <source>
        <dbReference type="ARBA" id="ARBA00023034"/>
    </source>
</evidence>
<evidence type="ECO:0000256" key="5">
    <source>
        <dbReference type="ARBA" id="ARBA00022692"/>
    </source>
</evidence>
<evidence type="ECO:0000256" key="10">
    <source>
        <dbReference type="ARBA" id="ARBA00023180"/>
    </source>
</evidence>
<sequence>MGYTIANKKTICCIWVDRRNFTAYKETVNKMFQMFPNNTEVEPPSRDRCRTCAVVGNSVNLKRSHYGPLIDFQDFVISSYEERALKANMDLVQSARDLWFCVFAEGLSPSSGHVRSLQRVQVTLTLVLNSICSVSVN</sequence>
<organism evidence="11 12">
    <name type="scientific">Liparis tanakae</name>
    <name type="common">Tanaka's snailfish</name>
    <dbReference type="NCBI Taxonomy" id="230148"/>
    <lineage>
        <taxon>Eukaryota</taxon>
        <taxon>Metazoa</taxon>
        <taxon>Chordata</taxon>
        <taxon>Craniata</taxon>
        <taxon>Vertebrata</taxon>
        <taxon>Euteleostomi</taxon>
        <taxon>Actinopterygii</taxon>
        <taxon>Neopterygii</taxon>
        <taxon>Teleostei</taxon>
        <taxon>Neoteleostei</taxon>
        <taxon>Acanthomorphata</taxon>
        <taxon>Eupercaria</taxon>
        <taxon>Perciformes</taxon>
        <taxon>Cottioidei</taxon>
        <taxon>Cottales</taxon>
        <taxon>Liparidae</taxon>
        <taxon>Liparis</taxon>
    </lineage>
</organism>
<evidence type="ECO:0000256" key="9">
    <source>
        <dbReference type="ARBA" id="ARBA00023136"/>
    </source>
</evidence>
<keyword evidence="4 11" id="KW-0808">Transferase</keyword>
<gene>
    <name evidence="11" type="primary">ST3GAL1_7</name>
    <name evidence="11" type="ORF">EYF80_056255</name>
</gene>
<dbReference type="Gene3D" id="3.90.1480.20">
    <property type="entry name" value="Glycosyl transferase family 29"/>
    <property type="match status" value="1"/>
</dbReference>
<evidence type="ECO:0000256" key="2">
    <source>
        <dbReference type="ARBA" id="ARBA00006003"/>
    </source>
</evidence>
<keyword evidence="7" id="KW-1133">Transmembrane helix</keyword>
<keyword evidence="6" id="KW-0735">Signal-anchor</keyword>
<evidence type="ECO:0000256" key="7">
    <source>
        <dbReference type="ARBA" id="ARBA00022989"/>
    </source>
</evidence>
<dbReference type="GO" id="GO:0000139">
    <property type="term" value="C:Golgi membrane"/>
    <property type="evidence" value="ECO:0007669"/>
    <property type="project" value="UniProtKB-SubCell"/>
</dbReference>
<protein>
    <submittedName>
        <fullName evidence="11">CMP-N-acetylneuraminate-beta-galactosamide-alpha-2,3-sialyltransferase 1</fullName>
    </submittedName>
</protein>
<dbReference type="Pfam" id="PF00777">
    <property type="entry name" value="Glyco_transf_29"/>
    <property type="match status" value="1"/>
</dbReference>
<comment type="caution">
    <text evidence="11">The sequence shown here is derived from an EMBL/GenBank/DDBJ whole genome shotgun (WGS) entry which is preliminary data.</text>
</comment>
<dbReference type="AlphaFoldDB" id="A0A4Z2EYB5"/>
<keyword evidence="9" id="KW-0472">Membrane</keyword>
<dbReference type="PANTHER" id="PTHR46032:SF2">
    <property type="entry name" value="GAL BETA 1,3-GALNAC ALPHA-2,3-SIALYL TRANSFERASE-RELATED"/>
    <property type="match status" value="1"/>
</dbReference>
<evidence type="ECO:0000313" key="11">
    <source>
        <dbReference type="EMBL" id="TNN33581.1"/>
    </source>
</evidence>
<dbReference type="EMBL" id="SRLO01002196">
    <property type="protein sequence ID" value="TNN33581.1"/>
    <property type="molecule type" value="Genomic_DNA"/>
</dbReference>
<dbReference type="GO" id="GO:0097503">
    <property type="term" value="P:sialylation"/>
    <property type="evidence" value="ECO:0007669"/>
    <property type="project" value="TreeGrafter"/>
</dbReference>
<keyword evidence="3 11" id="KW-0328">Glycosyltransferase</keyword>
<dbReference type="Proteomes" id="UP000314294">
    <property type="component" value="Unassembled WGS sequence"/>
</dbReference>
<dbReference type="InterPro" id="IPR038578">
    <property type="entry name" value="GT29-like_sf"/>
</dbReference>
<keyword evidence="5" id="KW-0812">Transmembrane</keyword>
<dbReference type="InterPro" id="IPR051757">
    <property type="entry name" value="Beta-gal_alpha2-3_sialyltrans"/>
</dbReference>
<comment type="subcellular location">
    <subcellularLocation>
        <location evidence="1">Golgi apparatus membrane</location>
        <topology evidence="1">Single-pass type II membrane protein</topology>
    </subcellularLocation>
</comment>
<dbReference type="GO" id="GO:0003836">
    <property type="term" value="F:beta-galactoside (CMP) alpha-2,3-sialyltransferase activity"/>
    <property type="evidence" value="ECO:0007669"/>
    <property type="project" value="TreeGrafter"/>
</dbReference>
<comment type="similarity">
    <text evidence="2">Belongs to the glycosyltransferase 29 family.</text>
</comment>
<keyword evidence="10" id="KW-0325">Glycoprotein</keyword>
<reference evidence="11 12" key="1">
    <citation type="submission" date="2019-03" db="EMBL/GenBank/DDBJ databases">
        <title>First draft genome of Liparis tanakae, snailfish: a comprehensive survey of snailfish specific genes.</title>
        <authorList>
            <person name="Kim W."/>
            <person name="Song I."/>
            <person name="Jeong J.-H."/>
            <person name="Kim D."/>
            <person name="Kim S."/>
            <person name="Ryu S."/>
            <person name="Song J.Y."/>
            <person name="Lee S.K."/>
        </authorList>
    </citation>
    <scope>NUCLEOTIDE SEQUENCE [LARGE SCALE GENOMIC DNA]</scope>
    <source>
        <tissue evidence="11">Muscle</tissue>
    </source>
</reference>
<evidence type="ECO:0000256" key="1">
    <source>
        <dbReference type="ARBA" id="ARBA00004323"/>
    </source>
</evidence>
<evidence type="ECO:0000256" key="3">
    <source>
        <dbReference type="ARBA" id="ARBA00022676"/>
    </source>
</evidence>
<dbReference type="PANTHER" id="PTHR46032">
    <property type="entry name" value="ALPHA-2,3-SIALYLTRANSFERASE ST3GAL I ISOFORM X1"/>
    <property type="match status" value="1"/>
</dbReference>
<keyword evidence="8" id="KW-0333">Golgi apparatus</keyword>